<dbReference type="Gene3D" id="3.40.50.720">
    <property type="entry name" value="NAD(P)-binding Rossmann-like Domain"/>
    <property type="match status" value="1"/>
</dbReference>
<dbReference type="EMBL" id="VFIA01000001">
    <property type="protein sequence ID" value="MBC3789550.1"/>
    <property type="molecule type" value="Genomic_DNA"/>
</dbReference>
<dbReference type="PANTHER" id="PTHR43162">
    <property type="match status" value="1"/>
</dbReference>
<dbReference type="Proteomes" id="UP000700732">
    <property type="component" value="Unassembled WGS sequence"/>
</dbReference>
<name>A0ABR6W1G7_9BACT</name>
<keyword evidence="3" id="KW-1185">Reference proteome</keyword>
<proteinExistence type="predicted"/>
<evidence type="ECO:0000313" key="3">
    <source>
        <dbReference type="Proteomes" id="UP000700732"/>
    </source>
</evidence>
<dbReference type="Pfam" id="PF13460">
    <property type="entry name" value="NAD_binding_10"/>
    <property type="match status" value="1"/>
</dbReference>
<dbReference type="InterPro" id="IPR051604">
    <property type="entry name" value="Ergot_Alk_Oxidoreductase"/>
</dbReference>
<accession>A0ABR6W1G7</accession>
<sequence length="285" mass="31503">MRIAIIGATGMLGRAVTRELICAGNTVQLIARDAAQTKQLFPNASVVPGNMNDKSSLVAALQGIGIVYLNLSVKQTERETDFHTEEQGLINLIEAARLTGVHRVAYLSSLVMRYQGMNGFTWWVFRVKQHAVRLIKESGIPYSIFYPSNFMDSLNGTQRMGWYILLVGRSSVRPFYIAAADYGKQVARALSQAAGENQEYIIKGPEALSQHEAAHRFAAAYKAEPLSVVTAPPFLMKLGGHFSAQADYGWHITHALNHYPERFEADRTWAELGKPATTLEAFAKG</sequence>
<evidence type="ECO:0000259" key="1">
    <source>
        <dbReference type="Pfam" id="PF13460"/>
    </source>
</evidence>
<feature type="domain" description="NAD(P)-binding" evidence="1">
    <location>
        <begin position="7"/>
        <end position="157"/>
    </location>
</feature>
<protein>
    <recommendedName>
        <fullName evidence="1">NAD(P)-binding domain-containing protein</fullName>
    </recommendedName>
</protein>
<comment type="caution">
    <text evidence="2">The sequence shown here is derived from an EMBL/GenBank/DDBJ whole genome shotgun (WGS) entry which is preliminary data.</text>
</comment>
<dbReference type="RefSeq" id="WP_186734820.1">
    <property type="nucleotide sequence ID" value="NZ_VFIA01000001.1"/>
</dbReference>
<organism evidence="2 3">
    <name type="scientific">Spirosoma utsteinense</name>
    <dbReference type="NCBI Taxonomy" id="2585773"/>
    <lineage>
        <taxon>Bacteria</taxon>
        <taxon>Pseudomonadati</taxon>
        <taxon>Bacteroidota</taxon>
        <taxon>Cytophagia</taxon>
        <taxon>Cytophagales</taxon>
        <taxon>Cytophagaceae</taxon>
        <taxon>Spirosoma</taxon>
    </lineage>
</organism>
<reference evidence="2 3" key="1">
    <citation type="submission" date="2019-06" db="EMBL/GenBank/DDBJ databases">
        <title>Spirosoma utsteinense sp. nov. isolated from Antarctic ice-free soils.</title>
        <authorList>
            <person name="Tahon G."/>
        </authorList>
    </citation>
    <scope>NUCLEOTIDE SEQUENCE [LARGE SCALE GENOMIC DNA]</scope>
    <source>
        <strain evidence="2 3">LMG 31447</strain>
    </source>
</reference>
<dbReference type="PANTHER" id="PTHR43162:SF1">
    <property type="entry name" value="PRESTALK A DIFFERENTIATION PROTEIN A"/>
    <property type="match status" value="1"/>
</dbReference>
<gene>
    <name evidence="2" type="ORF">FH603_30</name>
</gene>
<dbReference type="SUPFAM" id="SSF51735">
    <property type="entry name" value="NAD(P)-binding Rossmann-fold domains"/>
    <property type="match status" value="1"/>
</dbReference>
<dbReference type="InterPro" id="IPR016040">
    <property type="entry name" value="NAD(P)-bd_dom"/>
</dbReference>
<dbReference type="InterPro" id="IPR036291">
    <property type="entry name" value="NAD(P)-bd_dom_sf"/>
</dbReference>
<evidence type="ECO:0000313" key="2">
    <source>
        <dbReference type="EMBL" id="MBC3789550.1"/>
    </source>
</evidence>